<dbReference type="RefSeq" id="WP_155314007.1">
    <property type="nucleotide sequence ID" value="NZ_AP021876.1"/>
</dbReference>
<dbReference type="Proteomes" id="UP000425960">
    <property type="component" value="Chromosome"/>
</dbReference>
<evidence type="ECO:0000313" key="2">
    <source>
        <dbReference type="Proteomes" id="UP000425960"/>
    </source>
</evidence>
<protein>
    <recommendedName>
        <fullName evidence="3">Benzylsuccinate synthase beta subunit domain-containing protein</fullName>
    </recommendedName>
</protein>
<dbReference type="AlphaFoldDB" id="A0A5K8A248"/>
<organism evidence="1 2">
    <name type="scientific">Desulfosarcina ovata subsp. sediminis</name>
    <dbReference type="NCBI Taxonomy" id="885957"/>
    <lineage>
        <taxon>Bacteria</taxon>
        <taxon>Pseudomonadati</taxon>
        <taxon>Thermodesulfobacteriota</taxon>
        <taxon>Desulfobacteria</taxon>
        <taxon>Desulfobacterales</taxon>
        <taxon>Desulfosarcinaceae</taxon>
        <taxon>Desulfosarcina</taxon>
    </lineage>
</organism>
<gene>
    <name evidence="1" type="ORF">DSCO28_71330</name>
</gene>
<name>A0A5K8A248_9BACT</name>
<evidence type="ECO:0000313" key="1">
    <source>
        <dbReference type="EMBL" id="BBO86567.1"/>
    </source>
</evidence>
<reference evidence="1 2" key="1">
    <citation type="submission" date="2019-11" db="EMBL/GenBank/DDBJ databases">
        <title>Comparative genomics of hydrocarbon-degrading Desulfosarcina strains.</title>
        <authorList>
            <person name="Watanabe M."/>
            <person name="Kojima H."/>
            <person name="Fukui M."/>
        </authorList>
    </citation>
    <scope>NUCLEOTIDE SEQUENCE [LARGE SCALE GENOMIC DNA]</scope>
    <source>
        <strain evidence="1 2">28bB2T</strain>
    </source>
</reference>
<proteinExistence type="predicted"/>
<dbReference type="KEGG" id="dov:DSCO28_71330"/>
<evidence type="ECO:0008006" key="3">
    <source>
        <dbReference type="Google" id="ProtNLM"/>
    </source>
</evidence>
<dbReference type="Gene3D" id="4.10.490.20">
    <property type="match status" value="1"/>
</dbReference>
<accession>A0A5K8A248</accession>
<dbReference type="InterPro" id="IPR053760">
    <property type="entry name" value="BSS-like_sf"/>
</dbReference>
<sequence length="68" mass="7422">MATCKDCKYITPSPTGDPTKGVCIQARSELPKTQKTTTAIKGKMVKKADDACDKFEGGESWKNIKDLL</sequence>
<dbReference type="EMBL" id="AP021876">
    <property type="protein sequence ID" value="BBO86567.1"/>
    <property type="molecule type" value="Genomic_DNA"/>
</dbReference>